<dbReference type="Pfam" id="PF04306">
    <property type="entry name" value="DUF456"/>
    <property type="match status" value="1"/>
</dbReference>
<evidence type="ECO:0000313" key="6">
    <source>
        <dbReference type="Proteomes" id="UP000072605"/>
    </source>
</evidence>
<evidence type="ECO:0000313" key="3">
    <source>
        <dbReference type="EMBL" id="KTR25970.1"/>
    </source>
</evidence>
<reference evidence="3 6" key="2">
    <citation type="journal article" date="2016" name="Front. Microbiol.">
        <title>Genomic Resource of Rice Seed Associated Bacteria.</title>
        <authorList>
            <person name="Midha S."/>
            <person name="Bansal K."/>
            <person name="Sharma S."/>
            <person name="Kumar N."/>
            <person name="Patil P.P."/>
            <person name="Chaudhry V."/>
            <person name="Patil P.B."/>
        </authorList>
    </citation>
    <scope>NUCLEOTIDE SEQUENCE [LARGE SCALE GENOMIC DNA]</scope>
    <source>
        <strain evidence="3 6">RSA11</strain>
    </source>
</reference>
<dbReference type="RefSeq" id="WP_023467174.1">
    <property type="nucleotide sequence ID" value="NZ_FMYN01000005.1"/>
</dbReference>
<feature type="transmembrane region" description="Helical" evidence="1">
    <location>
        <begin position="51"/>
        <end position="69"/>
    </location>
</feature>
<evidence type="ECO:0000313" key="2">
    <source>
        <dbReference type="EMBL" id="KSU48113.1"/>
    </source>
</evidence>
<feature type="transmembrane region" description="Helical" evidence="1">
    <location>
        <begin position="89"/>
        <end position="113"/>
    </location>
</feature>
<organism evidence="2 5">
    <name type="scientific">Exiguobacterium indicum</name>
    <dbReference type="NCBI Taxonomy" id="296995"/>
    <lineage>
        <taxon>Bacteria</taxon>
        <taxon>Bacillati</taxon>
        <taxon>Bacillota</taxon>
        <taxon>Bacilli</taxon>
        <taxon>Bacillales</taxon>
        <taxon>Bacillales Family XII. Incertae Sedis</taxon>
        <taxon>Exiguobacterium</taxon>
    </lineage>
</organism>
<keyword evidence="1" id="KW-0812">Transmembrane</keyword>
<evidence type="ECO:0000313" key="4">
    <source>
        <dbReference type="EMBL" id="MEI4463636.1"/>
    </source>
</evidence>
<accession>A0A0V8GD66</accession>
<keyword evidence="1" id="KW-1133">Transmembrane helix</keyword>
<dbReference type="OrthoDB" id="9808460at2"/>
<protein>
    <submittedName>
        <fullName evidence="4">DUF456 family protein</fullName>
    </submittedName>
    <submittedName>
        <fullName evidence="3">Membrane protein</fullName>
    </submittedName>
</protein>
<name>A0A0V8GD66_9BACL</name>
<dbReference type="AlphaFoldDB" id="A0A0V8GD66"/>
<feature type="transmembrane region" description="Helical" evidence="1">
    <location>
        <begin position="134"/>
        <end position="159"/>
    </location>
</feature>
<dbReference type="InterPro" id="IPR007403">
    <property type="entry name" value="DUF456"/>
</dbReference>
<gene>
    <name evidence="2" type="ORF">AS033_13325</name>
    <name evidence="3" type="ORF">RSA11_12215</name>
    <name evidence="4" type="ORF">SZL87_14510</name>
</gene>
<comment type="caution">
    <text evidence="2">The sequence shown here is derived from an EMBL/GenBank/DDBJ whole genome shotgun (WGS) entry which is preliminary data.</text>
</comment>
<proteinExistence type="predicted"/>
<reference evidence="2 5" key="1">
    <citation type="journal article" date="2015" name="Int. J. Syst. Evol. Microbiol.">
        <title>Exiguobacterium enclense sp. nov., isolated from sediment.</title>
        <authorList>
            <person name="Dastager S.G."/>
            <person name="Mawlankar R."/>
            <person name="Sonalkar V.V."/>
            <person name="Thorat M.N."/>
            <person name="Mual P."/>
            <person name="Verma A."/>
            <person name="Krishnamurthi S."/>
            <person name="Tang S.K."/>
            <person name="Li W.J."/>
        </authorList>
    </citation>
    <scope>NUCLEOTIDE SEQUENCE [LARGE SCALE GENOMIC DNA]</scope>
    <source>
        <strain evidence="2 5">NIO-1109</strain>
    </source>
</reference>
<reference evidence="4 7" key="3">
    <citation type="submission" date="2023-12" db="EMBL/GenBank/DDBJ databases">
        <authorList>
            <person name="Easwaran N."/>
            <person name="Lazarus H.P.S."/>
        </authorList>
    </citation>
    <scope>NUCLEOTIDE SEQUENCE [LARGE SCALE GENOMIC DNA]</scope>
    <source>
        <strain evidence="4 7">VIT-2023</strain>
    </source>
</reference>
<dbReference type="EMBL" id="LNQL01000005">
    <property type="protein sequence ID" value="KSU48113.1"/>
    <property type="molecule type" value="Genomic_DNA"/>
</dbReference>
<feature type="transmembrane region" description="Helical" evidence="1">
    <location>
        <begin position="28"/>
        <end position="44"/>
    </location>
</feature>
<dbReference type="PANTHER" id="PTHR39165">
    <property type="entry name" value="IG HYPOTHETICAL 17883"/>
    <property type="match status" value="1"/>
</dbReference>
<keyword evidence="1" id="KW-0472">Membrane</keyword>
<dbReference type="Proteomes" id="UP000072605">
    <property type="component" value="Unassembled WGS sequence"/>
</dbReference>
<dbReference type="EMBL" id="JBAWKY010000005">
    <property type="protein sequence ID" value="MEI4463636.1"/>
    <property type="molecule type" value="Genomic_DNA"/>
</dbReference>
<dbReference type="Proteomes" id="UP001387110">
    <property type="component" value="Unassembled WGS sequence"/>
</dbReference>
<dbReference type="PANTHER" id="PTHR39165:SF1">
    <property type="entry name" value="DUF456 DOMAIN-CONTAINING PROTEIN"/>
    <property type="match status" value="1"/>
</dbReference>
<dbReference type="GeneID" id="90838284"/>
<dbReference type="Proteomes" id="UP000053797">
    <property type="component" value="Unassembled WGS sequence"/>
</dbReference>
<sequence length="160" mass="17252">MTILLWSLIVVCFLVAFAGLVYPIIPSAPILVVGFLIYGFGFGFSELSISFWVIQAIFIILLFTLDYLVSAYTVDRRGGSQAAKIATTVGLIAGPFILPGIGLLIFPFVFAILTEKIISKKTWQTSVSVGIGTVLGILSSALLKGIAMLLMIVIFILYVV</sequence>
<keyword evidence="7" id="KW-1185">Reference proteome</keyword>
<dbReference type="EMBL" id="LDQV01000028">
    <property type="protein sequence ID" value="KTR25970.1"/>
    <property type="molecule type" value="Genomic_DNA"/>
</dbReference>
<evidence type="ECO:0000256" key="1">
    <source>
        <dbReference type="SAM" id="Phobius"/>
    </source>
</evidence>
<evidence type="ECO:0000313" key="7">
    <source>
        <dbReference type="Proteomes" id="UP001387110"/>
    </source>
</evidence>
<evidence type="ECO:0000313" key="5">
    <source>
        <dbReference type="Proteomes" id="UP000053797"/>
    </source>
</evidence>